<accession>A0ABR9P9X4</accession>
<reference evidence="1 2" key="1">
    <citation type="submission" date="2020-09" db="EMBL/GenBank/DDBJ databases">
        <title>Diversity and distribution of actinomycetes associated with coral in the coast of Hainan.</title>
        <authorList>
            <person name="Li F."/>
        </authorList>
    </citation>
    <scope>NUCLEOTIDE SEQUENCE [LARGE SCALE GENOMIC DNA]</scope>
    <source>
        <strain evidence="1 2">HNM0947</strain>
    </source>
</reference>
<name>A0ABR9P9X4_9ACTN</name>
<proteinExistence type="predicted"/>
<keyword evidence="2" id="KW-1185">Reference proteome</keyword>
<comment type="caution">
    <text evidence="1">The sequence shown here is derived from an EMBL/GenBank/DDBJ whole genome shotgun (WGS) entry which is preliminary data.</text>
</comment>
<dbReference type="RefSeq" id="WP_193123243.1">
    <property type="nucleotide sequence ID" value="NZ_JADBGI010000016.1"/>
</dbReference>
<dbReference type="InterPro" id="IPR006279">
    <property type="entry name" value="SoxD"/>
</dbReference>
<dbReference type="Pfam" id="PF04267">
    <property type="entry name" value="SoxD"/>
    <property type="match status" value="1"/>
</dbReference>
<evidence type="ECO:0000313" key="1">
    <source>
        <dbReference type="EMBL" id="MBE3000636.1"/>
    </source>
</evidence>
<gene>
    <name evidence="1" type="ORF">IDM40_18295</name>
</gene>
<dbReference type="InterPro" id="IPR038561">
    <property type="entry name" value="SoxD_sf"/>
</dbReference>
<dbReference type="Proteomes" id="UP000806528">
    <property type="component" value="Unassembled WGS sequence"/>
</dbReference>
<organism evidence="1 2">
    <name type="scientific">Nocardiopsis coralli</name>
    <dbReference type="NCBI Taxonomy" id="2772213"/>
    <lineage>
        <taxon>Bacteria</taxon>
        <taxon>Bacillati</taxon>
        <taxon>Actinomycetota</taxon>
        <taxon>Actinomycetes</taxon>
        <taxon>Streptosporangiales</taxon>
        <taxon>Nocardiopsidaceae</taxon>
        <taxon>Nocardiopsis</taxon>
    </lineage>
</organism>
<dbReference type="Gene3D" id="3.30.2270.10">
    <property type="entry name" value="Folate-binding superfamily"/>
    <property type="match status" value="1"/>
</dbReference>
<sequence length="89" mass="10378">MMLIPCPWCGPRDEIEFHYGGQAGVAYPQDPQAVSDQDWAEFLFFRDNPRGEFAERWLHAAGCRRWFGLRRDTVTNRVLDSDDTRTVTQ</sequence>
<protein>
    <submittedName>
        <fullName evidence="1">Sarcosine oxidase subunit delta</fullName>
    </submittedName>
</protein>
<dbReference type="NCBIfam" id="TIGR01374">
    <property type="entry name" value="soxD"/>
    <property type="match status" value="1"/>
</dbReference>
<dbReference type="EMBL" id="JADBGI010000016">
    <property type="protein sequence ID" value="MBE3000636.1"/>
    <property type="molecule type" value="Genomic_DNA"/>
</dbReference>
<evidence type="ECO:0000313" key="2">
    <source>
        <dbReference type="Proteomes" id="UP000806528"/>
    </source>
</evidence>